<evidence type="ECO:0000313" key="2">
    <source>
        <dbReference type="EMBL" id="EJK75305.1"/>
    </source>
</evidence>
<dbReference type="Proteomes" id="UP000266841">
    <property type="component" value="Unassembled WGS sequence"/>
</dbReference>
<accession>K0TD06</accession>
<dbReference type="AlphaFoldDB" id="K0TD06"/>
<feature type="region of interest" description="Disordered" evidence="1">
    <location>
        <begin position="119"/>
        <end position="138"/>
    </location>
</feature>
<proteinExistence type="predicted"/>
<feature type="non-terminal residue" evidence="2">
    <location>
        <position position="1"/>
    </location>
</feature>
<comment type="caution">
    <text evidence="2">The sequence shown here is derived from an EMBL/GenBank/DDBJ whole genome shotgun (WGS) entry which is preliminary data.</text>
</comment>
<protein>
    <submittedName>
        <fullName evidence="2">Uncharacterized protein</fullName>
    </submittedName>
</protein>
<evidence type="ECO:0000256" key="1">
    <source>
        <dbReference type="SAM" id="MobiDB-lite"/>
    </source>
</evidence>
<keyword evidence="3" id="KW-1185">Reference proteome</keyword>
<name>K0TD06_THAOC</name>
<gene>
    <name evidence="2" type="ORF">THAOC_02970</name>
</gene>
<organism evidence="2 3">
    <name type="scientific">Thalassiosira oceanica</name>
    <name type="common">Marine diatom</name>
    <dbReference type="NCBI Taxonomy" id="159749"/>
    <lineage>
        <taxon>Eukaryota</taxon>
        <taxon>Sar</taxon>
        <taxon>Stramenopiles</taxon>
        <taxon>Ochrophyta</taxon>
        <taxon>Bacillariophyta</taxon>
        <taxon>Coscinodiscophyceae</taxon>
        <taxon>Thalassiosirophycidae</taxon>
        <taxon>Thalassiosirales</taxon>
        <taxon>Thalassiosiraceae</taxon>
        <taxon>Thalassiosira</taxon>
    </lineage>
</organism>
<reference evidence="2 3" key="1">
    <citation type="journal article" date="2012" name="Genome Biol.">
        <title>Genome and low-iron response of an oceanic diatom adapted to chronic iron limitation.</title>
        <authorList>
            <person name="Lommer M."/>
            <person name="Specht M."/>
            <person name="Roy A.S."/>
            <person name="Kraemer L."/>
            <person name="Andreson R."/>
            <person name="Gutowska M.A."/>
            <person name="Wolf J."/>
            <person name="Bergner S.V."/>
            <person name="Schilhabel M.B."/>
            <person name="Klostermeier U.C."/>
            <person name="Beiko R.G."/>
            <person name="Rosenstiel P."/>
            <person name="Hippler M."/>
            <person name="Laroche J."/>
        </authorList>
    </citation>
    <scope>NUCLEOTIDE SEQUENCE [LARGE SCALE GENOMIC DNA]</scope>
    <source>
        <strain evidence="2 3">CCMP1005</strain>
    </source>
</reference>
<sequence length="304" mass="32188">RLQGSYGAMEVVGGEWRVEGILVGVTRKYGVIMTVCWMNNKRLGLRGSGTTQWRHHFKNPDPQGPFATERFLMPLSTPGQWCAARASGAAPGAASGGLDSDLKAASDVLGGVSPWESDKNTCEPILNSPEGGGTGRTRLDPTQLWLSTFRQECESNSLLILRASTLEKGWDGSSLESRFAFRSRVSGGGGRPPRVLIPSRTNCGSATRMEIPGADSRNRQEVVLSGFGKSWKSMERTQSGSTQKKVGCGQLNAMPMQASCPASALTGGRQCAEMCAAPATTKGSSVALSSQIHHGMDGGIILVG</sequence>
<dbReference type="EMBL" id="AGNL01003009">
    <property type="protein sequence ID" value="EJK75305.1"/>
    <property type="molecule type" value="Genomic_DNA"/>
</dbReference>
<evidence type="ECO:0000313" key="3">
    <source>
        <dbReference type="Proteomes" id="UP000266841"/>
    </source>
</evidence>